<dbReference type="AlphaFoldDB" id="A0A5P0YVZ2"/>
<accession>A0A5P0YVZ2</accession>
<dbReference type="Proteomes" id="UP000320857">
    <property type="component" value="Unassembled WGS sequence"/>
</dbReference>
<name>A0A5P0YVZ2_9ACTN</name>
<dbReference type="Pfam" id="PF24491">
    <property type="entry name" value="DUF7586"/>
    <property type="match status" value="1"/>
</dbReference>
<evidence type="ECO:0000313" key="3">
    <source>
        <dbReference type="EMBL" id="MBB1261993.1"/>
    </source>
</evidence>
<feature type="domain" description="DUF7586" evidence="2">
    <location>
        <begin position="353"/>
        <end position="436"/>
    </location>
</feature>
<keyword evidence="5" id="KW-1185">Reference proteome</keyword>
<reference evidence="6" key="2">
    <citation type="submission" date="2020-05" db="EMBL/GenBank/DDBJ databases">
        <title>Classification of alakaliphilic streptomycetes isolated from an alkaline soil next to Lonar Crater, India and a proposal for the recognition of Streptomyces alkaliterrae sp. nov.</title>
        <authorList>
            <person name="Golinska P."/>
        </authorList>
    </citation>
    <scope>NUCLEOTIDE SEQUENCE [LARGE SCALE GENOMIC DNA]</scope>
    <source>
        <strain evidence="6">OF8</strain>
    </source>
</reference>
<proteinExistence type="predicted"/>
<dbReference type="GO" id="GO:0016787">
    <property type="term" value="F:hydrolase activity"/>
    <property type="evidence" value="ECO:0007669"/>
    <property type="project" value="UniProtKB-KW"/>
</dbReference>
<dbReference type="Proteomes" id="UP000517765">
    <property type="component" value="Unassembled WGS sequence"/>
</dbReference>
<dbReference type="Gene3D" id="3.40.710.10">
    <property type="entry name" value="DD-peptidase/beta-lactamase superfamily"/>
    <property type="match status" value="1"/>
</dbReference>
<dbReference type="InterPro" id="IPR050491">
    <property type="entry name" value="AmpC-like"/>
</dbReference>
<reference evidence="3" key="3">
    <citation type="journal article" name="Syst. Appl. Microbiol.">
        <title>Streptomyces alkaliterrae sp. nov., isolated from an alkaline soil, and emended descriptions of Streptomyces alkaliphilus, Streptomyces calidiresistens and Streptomyces durbertensis.</title>
        <authorList>
            <person name="Swiecimska M."/>
            <person name="Golinska P."/>
            <person name="Nouioui I."/>
            <person name="Wypij M."/>
            <person name="Rai M."/>
            <person name="Sangal V."/>
            <person name="Goodfellow M."/>
        </authorList>
    </citation>
    <scope>NUCLEOTIDE SEQUENCE</scope>
    <source>
        <strain evidence="3">OF8</strain>
    </source>
</reference>
<organism evidence="4 5">
    <name type="scientific">Streptomyces alkaliterrae</name>
    <dbReference type="NCBI Taxonomy" id="2213162"/>
    <lineage>
        <taxon>Bacteria</taxon>
        <taxon>Bacillati</taxon>
        <taxon>Actinomycetota</taxon>
        <taxon>Actinomycetes</taxon>
        <taxon>Kitasatosporales</taxon>
        <taxon>Streptomycetaceae</taxon>
        <taxon>Streptomyces</taxon>
    </lineage>
</organism>
<dbReference type="InterPro" id="IPR012338">
    <property type="entry name" value="Beta-lactam/transpept-like"/>
</dbReference>
<reference evidence="4 5" key="1">
    <citation type="submission" date="2019-10" db="EMBL/GenBank/DDBJ databases">
        <title>Streptomyces sp. nov., a novel actinobacterium isolated from alkaline environment.</title>
        <authorList>
            <person name="Golinska P."/>
        </authorList>
    </citation>
    <scope>NUCLEOTIDE SEQUENCE [LARGE SCALE GENOMIC DNA]</scope>
    <source>
        <strain evidence="4 5">OF1</strain>
    </source>
</reference>
<comment type="caution">
    <text evidence="4">The sequence shown here is derived from an EMBL/GenBank/DDBJ whole genome shotgun (WGS) entry which is preliminary data.</text>
</comment>
<evidence type="ECO:0000313" key="6">
    <source>
        <dbReference type="Proteomes" id="UP000517765"/>
    </source>
</evidence>
<dbReference type="RefSeq" id="WP_143650401.1">
    <property type="nucleotide sequence ID" value="NZ_JABJXA010000239.1"/>
</dbReference>
<evidence type="ECO:0000259" key="2">
    <source>
        <dbReference type="Pfam" id="PF24491"/>
    </source>
</evidence>
<evidence type="ECO:0000313" key="5">
    <source>
        <dbReference type="Proteomes" id="UP000320857"/>
    </source>
</evidence>
<dbReference type="Pfam" id="PF00144">
    <property type="entry name" value="Beta-lactamase"/>
    <property type="match status" value="1"/>
</dbReference>
<dbReference type="InterPro" id="IPR001466">
    <property type="entry name" value="Beta-lactam-related"/>
</dbReference>
<evidence type="ECO:0000259" key="1">
    <source>
        <dbReference type="Pfam" id="PF00144"/>
    </source>
</evidence>
<feature type="domain" description="Beta-lactamase-related" evidence="1">
    <location>
        <begin position="16"/>
        <end position="334"/>
    </location>
</feature>
<dbReference type="InterPro" id="IPR056008">
    <property type="entry name" value="DUF7586"/>
</dbReference>
<gene>
    <name evidence="4" type="ORF">FNX44_021830</name>
    <name evidence="3" type="ORF">H3147_24765</name>
</gene>
<dbReference type="PANTHER" id="PTHR46825:SF7">
    <property type="entry name" value="D-ALANYL-D-ALANINE CARBOXYPEPTIDASE"/>
    <property type="match status" value="1"/>
</dbReference>
<protein>
    <submittedName>
        <fullName evidence="3">Beta-lactamase family protein</fullName>
    </submittedName>
    <submittedName>
        <fullName evidence="4">Serine hydrolase</fullName>
    </submittedName>
</protein>
<dbReference type="EMBL" id="VJYK02000294">
    <property type="protein sequence ID" value="MQS04463.1"/>
    <property type="molecule type" value="Genomic_DNA"/>
</dbReference>
<dbReference type="OrthoDB" id="3863176at2"/>
<dbReference type="PANTHER" id="PTHR46825">
    <property type="entry name" value="D-ALANYL-D-ALANINE-CARBOXYPEPTIDASE/ENDOPEPTIDASE AMPH"/>
    <property type="match status" value="1"/>
</dbReference>
<keyword evidence="4" id="KW-0378">Hydrolase</keyword>
<dbReference type="SUPFAM" id="SSF56601">
    <property type="entry name" value="beta-lactamase/transpeptidase-like"/>
    <property type="match status" value="1"/>
</dbReference>
<sequence length="457" mass="48756">MLLPTTERALLHRVATAQSEGRTPTLTAAVVREGELVWTGSRHAETGPEPTPDTQYRIGSITKPLVAVQVMRLRDEGLIDLADPLGKHLRGTQAGAATIGQLLSHTSGLAAEPRGPWWERTPGELRPDLADLVEGQPLRLPAGRRHHYSNTAYALLGALVAEVRGSSWDVVLRGEVLEPLGMHRTTLSPEAPYAAGWAVHPWADVLQEEPLTETGTMAPAGQLWSTAADLARLTAFLGGEGIGVGHVLSAETLEEMRRPLAPQAFEDWNLAWGLGVSLLRTSDGRVLVGHGGSMPGFVAAVLSSPTDRLGAVVLANVTSGPPVSGVAADLIRIVTEHEPALPRPWRPVTEPADPELLALTGTWYWGAAPHTLRLAADRTLLLGPLGGAGRGSRFRPEADGTWTGLDGYYAGETLRLARRADGGVSHLDVATFVLTREPYEEGAPIPGGTRPWRHTTA</sequence>
<dbReference type="EMBL" id="JABJXA010000239">
    <property type="protein sequence ID" value="MBB1261993.1"/>
    <property type="molecule type" value="Genomic_DNA"/>
</dbReference>
<evidence type="ECO:0000313" key="4">
    <source>
        <dbReference type="EMBL" id="MQS04463.1"/>
    </source>
</evidence>